<keyword evidence="3" id="KW-1185">Reference proteome</keyword>
<reference evidence="2" key="1">
    <citation type="submission" date="2023-10" db="EMBL/GenBank/DDBJ databases">
        <title>Genome assembly of Pristionchus species.</title>
        <authorList>
            <person name="Yoshida K."/>
            <person name="Sommer R.J."/>
        </authorList>
    </citation>
    <scope>NUCLEOTIDE SEQUENCE</scope>
    <source>
        <strain evidence="2">RS5133</strain>
    </source>
</reference>
<evidence type="ECO:0000313" key="3">
    <source>
        <dbReference type="Proteomes" id="UP001432322"/>
    </source>
</evidence>
<accession>A0AAV5UZ43</accession>
<organism evidence="2 3">
    <name type="scientific">Pristionchus fissidentatus</name>
    <dbReference type="NCBI Taxonomy" id="1538716"/>
    <lineage>
        <taxon>Eukaryota</taxon>
        <taxon>Metazoa</taxon>
        <taxon>Ecdysozoa</taxon>
        <taxon>Nematoda</taxon>
        <taxon>Chromadorea</taxon>
        <taxon>Rhabditida</taxon>
        <taxon>Rhabditina</taxon>
        <taxon>Diplogasteromorpha</taxon>
        <taxon>Diplogasteroidea</taxon>
        <taxon>Neodiplogasteridae</taxon>
        <taxon>Pristionchus</taxon>
    </lineage>
</organism>
<evidence type="ECO:0000313" key="2">
    <source>
        <dbReference type="EMBL" id="GMT11367.1"/>
    </source>
</evidence>
<protein>
    <submittedName>
        <fullName evidence="2">Uncharacterized protein</fullName>
    </submittedName>
</protein>
<proteinExistence type="predicted"/>
<dbReference type="Proteomes" id="UP001432322">
    <property type="component" value="Unassembled WGS sequence"/>
</dbReference>
<feature type="non-terminal residue" evidence="2">
    <location>
        <position position="1"/>
    </location>
</feature>
<dbReference type="AlphaFoldDB" id="A0AAV5UZ43"/>
<gene>
    <name evidence="2" type="ORF">PFISCL1PPCAC_2664</name>
</gene>
<feature type="region of interest" description="Disordered" evidence="1">
    <location>
        <begin position="134"/>
        <end position="175"/>
    </location>
</feature>
<comment type="caution">
    <text evidence="2">The sequence shown here is derived from an EMBL/GenBank/DDBJ whole genome shotgun (WGS) entry which is preliminary data.</text>
</comment>
<sequence>EVFTDPQNIIRTHAVREPAVVRTRIDEDYSPKPPYPFREEEIGNFADPLLQSHASAAIDQSPRQIHLKERVPEYVSTMHSLPHQHSILNVETSQDSLVGTRIVQSRHPRYEDDPIYDPPERSFLSSSASASFLDGVSPVRSRQLEQRSAPFEVRRESITTENEEFAPASEFLPGK</sequence>
<evidence type="ECO:0000256" key="1">
    <source>
        <dbReference type="SAM" id="MobiDB-lite"/>
    </source>
</evidence>
<dbReference type="EMBL" id="BTSY01000001">
    <property type="protein sequence ID" value="GMT11367.1"/>
    <property type="molecule type" value="Genomic_DNA"/>
</dbReference>
<name>A0AAV5UZ43_9BILA</name>